<feature type="transmembrane region" description="Helical" evidence="15">
    <location>
        <begin position="198"/>
        <end position="219"/>
    </location>
</feature>
<dbReference type="PROSITE" id="PS00943">
    <property type="entry name" value="UBIA"/>
    <property type="match status" value="1"/>
</dbReference>
<dbReference type="GO" id="GO:0048034">
    <property type="term" value="P:heme O biosynthetic process"/>
    <property type="evidence" value="ECO:0007669"/>
    <property type="project" value="UniProtKB-UniRule"/>
</dbReference>
<evidence type="ECO:0000313" key="17">
    <source>
        <dbReference type="EMBL" id="SDR52475.1"/>
    </source>
</evidence>
<dbReference type="PANTHER" id="PTHR43448:SF7">
    <property type="entry name" value="4-HYDROXYBENZOATE SOLANESYLTRANSFERASE"/>
    <property type="match status" value="1"/>
</dbReference>
<dbReference type="Pfam" id="PF01040">
    <property type="entry name" value="UbiA"/>
    <property type="match status" value="1"/>
</dbReference>
<feature type="transmembrane region" description="Helical" evidence="15">
    <location>
        <begin position="253"/>
        <end position="274"/>
    </location>
</feature>
<keyword evidence="7 15" id="KW-0812">Transmembrane</keyword>
<feature type="compositionally biased region" description="Low complexity" evidence="16">
    <location>
        <begin position="51"/>
        <end position="62"/>
    </location>
</feature>
<proteinExistence type="inferred from homology"/>
<feature type="region of interest" description="Disordered" evidence="16">
    <location>
        <begin position="51"/>
        <end position="72"/>
    </location>
</feature>
<keyword evidence="4 15" id="KW-1003">Cell membrane</keyword>
<dbReference type="EC" id="2.5.1.141" evidence="3 15"/>
<evidence type="ECO:0000256" key="15">
    <source>
        <dbReference type="HAMAP-Rule" id="MF_00154"/>
    </source>
</evidence>
<dbReference type="UniPathway" id="UPA00834">
    <property type="reaction ID" value="UER00712"/>
</dbReference>
<evidence type="ECO:0000256" key="3">
    <source>
        <dbReference type="ARBA" id="ARBA00012292"/>
    </source>
</evidence>
<keyword evidence="5" id="KW-0997">Cell inner membrane</keyword>
<evidence type="ECO:0000256" key="9">
    <source>
        <dbReference type="ARBA" id="ARBA00023133"/>
    </source>
</evidence>
<feature type="transmembrane region" description="Helical" evidence="15">
    <location>
        <begin position="131"/>
        <end position="151"/>
    </location>
</feature>
<dbReference type="Gene3D" id="1.10.357.140">
    <property type="entry name" value="UbiA prenyltransferase"/>
    <property type="match status" value="1"/>
</dbReference>
<evidence type="ECO:0000256" key="1">
    <source>
        <dbReference type="ARBA" id="ARBA00004651"/>
    </source>
</evidence>
<evidence type="ECO:0000256" key="16">
    <source>
        <dbReference type="SAM" id="MobiDB-lite"/>
    </source>
</evidence>
<dbReference type="InterPro" id="IPR044878">
    <property type="entry name" value="UbiA_sf"/>
</dbReference>
<dbReference type="NCBIfam" id="TIGR01473">
    <property type="entry name" value="cyoE_ctaB"/>
    <property type="match status" value="1"/>
</dbReference>
<feature type="transmembrane region" description="Helical" evidence="15">
    <location>
        <begin position="322"/>
        <end position="343"/>
    </location>
</feature>
<sequence length="384" mass="42702">MRALRLRRRKLSRKWLFRCRALRQYRAHFIYNENATGHRPSIHPDVRSDCGARSGRAAAPRGAAEKLRRDHGGGSLRWRSMNTTTLDARSGTPLSQYVALTKPRVTCLAVFCAVIGMFLATPGLVPWPVLLGGTVGIWLLSAAAFALNCLIEQKIDAKMARTARRPSARGEISRLRILTFAFVLGALGVWTLCTFTNALTMWLTLATFIGYAVIYTIFLKPATPQNIVIGGASGAMPPALGWAAVTGHVPGDAWILVLIIFVWTPPHFWALALYRRKEYAKSGLPMLPNTHGEAYTRLHILLYSIVLFPVTLLPFISGMSDVLYLVVAVSLGAVFVGYAWKLYTRYSDAFARKAFQHSIIYLALLFAALLVDHYARIRIADWLV</sequence>
<dbReference type="Proteomes" id="UP000183487">
    <property type="component" value="Unassembled WGS sequence"/>
</dbReference>
<dbReference type="HAMAP" id="MF_00154">
    <property type="entry name" value="CyoE_CtaB"/>
    <property type="match status" value="1"/>
</dbReference>
<dbReference type="CDD" id="cd13957">
    <property type="entry name" value="PT_UbiA_Cox10"/>
    <property type="match status" value="1"/>
</dbReference>
<keyword evidence="10 15" id="KW-0472">Membrane</keyword>
<dbReference type="GO" id="GO:0005886">
    <property type="term" value="C:plasma membrane"/>
    <property type="evidence" value="ECO:0007669"/>
    <property type="project" value="UniProtKB-SubCell"/>
</dbReference>
<evidence type="ECO:0000256" key="12">
    <source>
        <dbReference type="ARBA" id="ARBA00040810"/>
    </source>
</evidence>
<dbReference type="InterPro" id="IPR000537">
    <property type="entry name" value="UbiA_prenyltransferase"/>
</dbReference>
<evidence type="ECO:0000256" key="7">
    <source>
        <dbReference type="ARBA" id="ARBA00022692"/>
    </source>
</evidence>
<comment type="function">
    <text evidence="15">Converts heme B (protoheme IX) to heme O by substitution of the vinyl group on carbon 2 of heme B porphyrin ring with a hydroxyethyl farnesyl side group.</text>
</comment>
<reference evidence="18" key="1">
    <citation type="submission" date="2016-10" db="EMBL/GenBank/DDBJ databases">
        <authorList>
            <person name="Varghese N."/>
        </authorList>
    </citation>
    <scope>NUCLEOTIDE SEQUENCE [LARGE SCALE GENOMIC DNA]</scope>
    <source>
        <strain evidence="18">GAS106B</strain>
    </source>
</reference>
<comment type="subcellular location">
    <subcellularLocation>
        <location evidence="1 15">Cell membrane</location>
        <topology evidence="1 15">Multi-pass membrane protein</topology>
    </subcellularLocation>
</comment>
<evidence type="ECO:0000313" key="18">
    <source>
        <dbReference type="Proteomes" id="UP000183487"/>
    </source>
</evidence>
<comment type="pathway">
    <text evidence="2 15">Porphyrin-containing compound metabolism; heme O biosynthesis; heme O from protoheme: step 1/1.</text>
</comment>
<evidence type="ECO:0000256" key="6">
    <source>
        <dbReference type="ARBA" id="ARBA00022679"/>
    </source>
</evidence>
<feature type="transmembrane region" description="Helical" evidence="15">
    <location>
        <begin position="295"/>
        <end position="316"/>
    </location>
</feature>
<keyword evidence="8 15" id="KW-1133">Transmembrane helix</keyword>
<dbReference type="NCBIfam" id="NF003349">
    <property type="entry name" value="PRK04375.1-2"/>
    <property type="match status" value="1"/>
</dbReference>
<feature type="transmembrane region" description="Helical" evidence="15">
    <location>
        <begin position="172"/>
        <end position="192"/>
    </location>
</feature>
<gene>
    <name evidence="15" type="primary">ctaB</name>
    <name evidence="17" type="ORF">SAMN05443245_7200</name>
</gene>
<dbReference type="GO" id="GO:0008495">
    <property type="term" value="F:protoheme IX farnesyltransferase activity"/>
    <property type="evidence" value="ECO:0007669"/>
    <property type="project" value="UniProtKB-UniRule"/>
</dbReference>
<keyword evidence="6 15" id="KW-0808">Transferase</keyword>
<dbReference type="AlphaFoldDB" id="A0A1H1JS85"/>
<protein>
    <recommendedName>
        <fullName evidence="12 15">Protoheme IX farnesyltransferase</fullName>
        <ecNumber evidence="3 15">2.5.1.141</ecNumber>
    </recommendedName>
    <alternativeName>
        <fullName evidence="13 15">Heme B farnesyltransferase</fullName>
    </alternativeName>
    <alternativeName>
        <fullName evidence="11 15">Heme O synthase</fullName>
    </alternativeName>
</protein>
<comment type="similarity">
    <text evidence="15">Belongs to the UbiA prenyltransferase family. Protoheme IX farnesyltransferase subfamily.</text>
</comment>
<evidence type="ECO:0000256" key="4">
    <source>
        <dbReference type="ARBA" id="ARBA00022475"/>
    </source>
</evidence>
<evidence type="ECO:0000256" key="5">
    <source>
        <dbReference type="ARBA" id="ARBA00022519"/>
    </source>
</evidence>
<feature type="transmembrane region" description="Helical" evidence="15">
    <location>
        <begin position="105"/>
        <end position="125"/>
    </location>
</feature>
<comment type="miscellaneous">
    <text evidence="15">Carbon 2 of the heme B porphyrin ring is defined according to the Fischer nomenclature.</text>
</comment>
<evidence type="ECO:0000256" key="10">
    <source>
        <dbReference type="ARBA" id="ARBA00023136"/>
    </source>
</evidence>
<dbReference type="PANTHER" id="PTHR43448">
    <property type="entry name" value="PROTOHEME IX FARNESYLTRANSFERASE, MITOCHONDRIAL"/>
    <property type="match status" value="1"/>
</dbReference>
<evidence type="ECO:0000256" key="2">
    <source>
        <dbReference type="ARBA" id="ARBA00004919"/>
    </source>
</evidence>
<evidence type="ECO:0000256" key="13">
    <source>
        <dbReference type="ARBA" id="ARBA00042475"/>
    </source>
</evidence>
<evidence type="ECO:0000256" key="11">
    <source>
        <dbReference type="ARBA" id="ARBA00030253"/>
    </source>
</evidence>
<feature type="transmembrane region" description="Helical" evidence="15">
    <location>
        <begin position="355"/>
        <end position="375"/>
    </location>
</feature>
<keyword evidence="9 15" id="KW-0350">Heme biosynthesis</keyword>
<accession>A0A1H1JS85</accession>
<keyword evidence="18" id="KW-1185">Reference proteome</keyword>
<dbReference type="InterPro" id="IPR006369">
    <property type="entry name" value="Protohaem_IX_farnesylTrfase"/>
</dbReference>
<organism evidence="17 18">
    <name type="scientific">Paraburkholderia fungorum</name>
    <dbReference type="NCBI Taxonomy" id="134537"/>
    <lineage>
        <taxon>Bacteria</taxon>
        <taxon>Pseudomonadati</taxon>
        <taxon>Pseudomonadota</taxon>
        <taxon>Betaproteobacteria</taxon>
        <taxon>Burkholderiales</taxon>
        <taxon>Burkholderiaceae</taxon>
        <taxon>Paraburkholderia</taxon>
    </lineage>
</organism>
<evidence type="ECO:0000256" key="8">
    <source>
        <dbReference type="ARBA" id="ARBA00022989"/>
    </source>
</evidence>
<dbReference type="EMBL" id="FNKP01000003">
    <property type="protein sequence ID" value="SDR52475.1"/>
    <property type="molecule type" value="Genomic_DNA"/>
</dbReference>
<name>A0A1H1JS85_9BURK</name>
<dbReference type="InterPro" id="IPR030470">
    <property type="entry name" value="UbiA_prenylTrfase_CS"/>
</dbReference>
<feature type="transmembrane region" description="Helical" evidence="15">
    <location>
        <begin position="226"/>
        <end position="247"/>
    </location>
</feature>
<evidence type="ECO:0000256" key="14">
    <source>
        <dbReference type="ARBA" id="ARBA00047690"/>
    </source>
</evidence>
<feature type="compositionally biased region" description="Basic and acidic residues" evidence="16">
    <location>
        <begin position="63"/>
        <end position="72"/>
    </location>
</feature>
<comment type="catalytic activity">
    <reaction evidence="14 15">
        <text>heme b + (2E,6E)-farnesyl diphosphate + H2O = Fe(II)-heme o + diphosphate</text>
        <dbReference type="Rhea" id="RHEA:28070"/>
        <dbReference type="ChEBI" id="CHEBI:15377"/>
        <dbReference type="ChEBI" id="CHEBI:33019"/>
        <dbReference type="ChEBI" id="CHEBI:60344"/>
        <dbReference type="ChEBI" id="CHEBI:60530"/>
        <dbReference type="ChEBI" id="CHEBI:175763"/>
        <dbReference type="EC" id="2.5.1.141"/>
    </reaction>
</comment>